<comment type="caution">
    <text evidence="1">The sequence shown here is derived from an EMBL/GenBank/DDBJ whole genome shotgun (WGS) entry which is preliminary data.</text>
</comment>
<evidence type="ECO:0000313" key="1">
    <source>
        <dbReference type="EMBL" id="OTP71438.1"/>
    </source>
</evidence>
<dbReference type="EMBL" id="NBTZ01000101">
    <property type="protein sequence ID" value="OTP71438.1"/>
    <property type="molecule type" value="Genomic_DNA"/>
</dbReference>
<sequence>MQRAKALFMRFFRARVAAWVRLSQVLSDRAGIIPAANQLDSNT</sequence>
<evidence type="ECO:0000313" key="2">
    <source>
        <dbReference type="Proteomes" id="UP000195221"/>
    </source>
</evidence>
<accession>A0A242MJF4</accession>
<organism evidence="1 2">
    <name type="scientific">Caballeronia sordidicola</name>
    <name type="common">Burkholderia sordidicola</name>
    <dbReference type="NCBI Taxonomy" id="196367"/>
    <lineage>
        <taxon>Bacteria</taxon>
        <taxon>Pseudomonadati</taxon>
        <taxon>Pseudomonadota</taxon>
        <taxon>Betaproteobacteria</taxon>
        <taxon>Burkholderiales</taxon>
        <taxon>Burkholderiaceae</taxon>
        <taxon>Caballeronia</taxon>
    </lineage>
</organism>
<reference evidence="1 2" key="1">
    <citation type="submission" date="2017-03" db="EMBL/GenBank/DDBJ databases">
        <title>Genome analysis of strain PAMC 26577.</title>
        <authorList>
            <person name="Oh H.-M."/>
            <person name="Yang J.-A."/>
        </authorList>
    </citation>
    <scope>NUCLEOTIDE SEQUENCE [LARGE SCALE GENOMIC DNA]</scope>
    <source>
        <strain evidence="1 2">PAMC 26577</strain>
    </source>
</reference>
<proteinExistence type="predicted"/>
<dbReference type="Proteomes" id="UP000195221">
    <property type="component" value="Unassembled WGS sequence"/>
</dbReference>
<name>A0A242MJF4_CABSO</name>
<protein>
    <submittedName>
        <fullName evidence="1">Uncharacterized protein</fullName>
    </submittedName>
</protein>
<dbReference type="AlphaFoldDB" id="A0A242MJF4"/>
<gene>
    <name evidence="1" type="ORF">PAMC26577_23595</name>
</gene>